<feature type="transmembrane region" description="Helical" evidence="8">
    <location>
        <begin position="269"/>
        <end position="289"/>
    </location>
</feature>
<feature type="transmembrane region" description="Helical" evidence="8">
    <location>
        <begin position="213"/>
        <end position="231"/>
    </location>
</feature>
<dbReference type="InterPro" id="IPR017452">
    <property type="entry name" value="GPCR_Rhodpsn_7TM"/>
</dbReference>
<accession>A0AAV4H227</accession>
<reference evidence="10 11" key="1">
    <citation type="journal article" date="2021" name="Elife">
        <title>Chloroplast acquisition without the gene transfer in kleptoplastic sea slugs, Plakobranchus ocellatus.</title>
        <authorList>
            <person name="Maeda T."/>
            <person name="Takahashi S."/>
            <person name="Yoshida T."/>
            <person name="Shimamura S."/>
            <person name="Takaki Y."/>
            <person name="Nagai Y."/>
            <person name="Toyoda A."/>
            <person name="Suzuki Y."/>
            <person name="Arimoto A."/>
            <person name="Ishii H."/>
            <person name="Satoh N."/>
            <person name="Nishiyama T."/>
            <person name="Hasebe M."/>
            <person name="Maruyama T."/>
            <person name="Minagawa J."/>
            <person name="Obokata J."/>
            <person name="Shigenobu S."/>
        </authorList>
    </citation>
    <scope>NUCLEOTIDE SEQUENCE [LARGE SCALE GENOMIC DNA]</scope>
</reference>
<dbReference type="SUPFAM" id="SSF81321">
    <property type="entry name" value="Family A G protein-coupled receptor-like"/>
    <property type="match status" value="1"/>
</dbReference>
<evidence type="ECO:0000313" key="11">
    <source>
        <dbReference type="Proteomes" id="UP000762676"/>
    </source>
</evidence>
<evidence type="ECO:0000256" key="7">
    <source>
        <dbReference type="ARBA" id="ARBA00023224"/>
    </source>
</evidence>
<dbReference type="GO" id="GO:0004930">
    <property type="term" value="F:G protein-coupled receptor activity"/>
    <property type="evidence" value="ECO:0007669"/>
    <property type="project" value="UniProtKB-KW"/>
</dbReference>
<dbReference type="PROSITE" id="PS50262">
    <property type="entry name" value="G_PROTEIN_RECEP_F1_2"/>
    <property type="match status" value="1"/>
</dbReference>
<gene>
    <name evidence="10" type="ORF">ElyMa_006177700</name>
</gene>
<evidence type="ECO:0000256" key="3">
    <source>
        <dbReference type="ARBA" id="ARBA00022989"/>
    </source>
</evidence>
<feature type="transmembrane region" description="Helical" evidence="8">
    <location>
        <begin position="158"/>
        <end position="180"/>
    </location>
</feature>
<dbReference type="InterPro" id="IPR000276">
    <property type="entry name" value="GPCR_Rhodpsn"/>
</dbReference>
<organism evidence="10 11">
    <name type="scientific">Elysia marginata</name>
    <dbReference type="NCBI Taxonomy" id="1093978"/>
    <lineage>
        <taxon>Eukaryota</taxon>
        <taxon>Metazoa</taxon>
        <taxon>Spiralia</taxon>
        <taxon>Lophotrochozoa</taxon>
        <taxon>Mollusca</taxon>
        <taxon>Gastropoda</taxon>
        <taxon>Heterobranchia</taxon>
        <taxon>Euthyneura</taxon>
        <taxon>Panpulmonata</taxon>
        <taxon>Sacoglossa</taxon>
        <taxon>Placobranchoidea</taxon>
        <taxon>Plakobranchidae</taxon>
        <taxon>Elysia</taxon>
    </lineage>
</organism>
<feature type="transmembrane region" description="Helical" evidence="8">
    <location>
        <begin position="70"/>
        <end position="94"/>
    </location>
</feature>
<dbReference type="PANTHER" id="PTHR24243">
    <property type="entry name" value="G-PROTEIN COUPLED RECEPTOR"/>
    <property type="match status" value="1"/>
</dbReference>
<feature type="transmembrane region" description="Helical" evidence="8">
    <location>
        <begin position="309"/>
        <end position="333"/>
    </location>
</feature>
<sequence>MEMPLNLTLNSSFELTTQPQSTVLYIKERLWTLKVLTPLSLFIMLFGFISNLINIVVFSKAGIKDNVTTLLCSLAVTDLTFLILAMPNACFWFIYAWVKNHTWPFHYAFAATFFYWPAFTAFDLSVFISVSLGVMRCACVAMPLKFKIVFTKSRTIKWVLFLVVLAVCLRIPVLTVHRVARRYNPVTNSSYVYVVASNDVSMFKVNDIMNRGFFIWFNFIVMVSCVCVLSFKLNQASKIRRSYTKQSSHLSDQDKAVATTGMSPKDMQVVKSVVLVCSIFIFTQLPYLFVSTTRLLDPQFTGKGRLDGLFGTINTVGRTCSFLNASVNILVYYNFNSKYRCSLLSLFEAKRQL</sequence>
<proteinExistence type="predicted"/>
<keyword evidence="7" id="KW-0807">Transducer</keyword>
<feature type="transmembrane region" description="Helical" evidence="8">
    <location>
        <begin position="114"/>
        <end position="137"/>
    </location>
</feature>
<dbReference type="Gene3D" id="1.20.1070.10">
    <property type="entry name" value="Rhodopsin 7-helix transmembrane proteins"/>
    <property type="match status" value="1"/>
</dbReference>
<comment type="caution">
    <text evidence="10">The sequence shown here is derived from an EMBL/GenBank/DDBJ whole genome shotgun (WGS) entry which is preliminary data.</text>
</comment>
<keyword evidence="5 8" id="KW-0472">Membrane</keyword>
<dbReference type="Proteomes" id="UP000762676">
    <property type="component" value="Unassembled WGS sequence"/>
</dbReference>
<keyword evidence="11" id="KW-1185">Reference proteome</keyword>
<dbReference type="PRINTS" id="PR00237">
    <property type="entry name" value="GPCRRHODOPSN"/>
</dbReference>
<evidence type="ECO:0000256" key="1">
    <source>
        <dbReference type="ARBA" id="ARBA00004141"/>
    </source>
</evidence>
<keyword evidence="4" id="KW-0297">G-protein coupled receptor</keyword>
<feature type="domain" description="G-protein coupled receptors family 1 profile" evidence="9">
    <location>
        <begin position="50"/>
        <end position="332"/>
    </location>
</feature>
<feature type="transmembrane region" description="Helical" evidence="8">
    <location>
        <begin position="39"/>
        <end position="58"/>
    </location>
</feature>
<evidence type="ECO:0000256" key="4">
    <source>
        <dbReference type="ARBA" id="ARBA00023040"/>
    </source>
</evidence>
<dbReference type="GO" id="GO:0016020">
    <property type="term" value="C:membrane"/>
    <property type="evidence" value="ECO:0007669"/>
    <property type="project" value="UniProtKB-SubCell"/>
</dbReference>
<evidence type="ECO:0000256" key="2">
    <source>
        <dbReference type="ARBA" id="ARBA00022692"/>
    </source>
</evidence>
<dbReference type="PANTHER" id="PTHR24243:SF208">
    <property type="entry name" value="PYROKININ-1 RECEPTOR"/>
    <property type="match status" value="1"/>
</dbReference>
<keyword evidence="2 8" id="KW-0812">Transmembrane</keyword>
<keyword evidence="6 10" id="KW-0675">Receptor</keyword>
<evidence type="ECO:0000259" key="9">
    <source>
        <dbReference type="PROSITE" id="PS50262"/>
    </source>
</evidence>
<dbReference type="EMBL" id="BMAT01012398">
    <property type="protein sequence ID" value="GFR91510.1"/>
    <property type="molecule type" value="Genomic_DNA"/>
</dbReference>
<dbReference type="AlphaFoldDB" id="A0AAV4H227"/>
<dbReference type="Pfam" id="PF00001">
    <property type="entry name" value="7tm_1"/>
    <property type="match status" value="1"/>
</dbReference>
<protein>
    <submittedName>
        <fullName evidence="10">Chemosensory receptor A</fullName>
    </submittedName>
</protein>
<evidence type="ECO:0000256" key="8">
    <source>
        <dbReference type="SAM" id="Phobius"/>
    </source>
</evidence>
<keyword evidence="3 8" id="KW-1133">Transmembrane helix</keyword>
<evidence type="ECO:0000313" key="10">
    <source>
        <dbReference type="EMBL" id="GFR91510.1"/>
    </source>
</evidence>
<evidence type="ECO:0000256" key="5">
    <source>
        <dbReference type="ARBA" id="ARBA00023136"/>
    </source>
</evidence>
<evidence type="ECO:0000256" key="6">
    <source>
        <dbReference type="ARBA" id="ARBA00023170"/>
    </source>
</evidence>
<comment type="subcellular location">
    <subcellularLocation>
        <location evidence="1">Membrane</location>
        <topology evidence="1">Multi-pass membrane protein</topology>
    </subcellularLocation>
</comment>
<name>A0AAV4H227_9GAST</name>